<dbReference type="Proteomes" id="UP001320420">
    <property type="component" value="Unassembled WGS sequence"/>
</dbReference>
<organism evidence="1 2">
    <name type="scientific">Diatrype stigma</name>
    <dbReference type="NCBI Taxonomy" id="117547"/>
    <lineage>
        <taxon>Eukaryota</taxon>
        <taxon>Fungi</taxon>
        <taxon>Dikarya</taxon>
        <taxon>Ascomycota</taxon>
        <taxon>Pezizomycotina</taxon>
        <taxon>Sordariomycetes</taxon>
        <taxon>Xylariomycetidae</taxon>
        <taxon>Xylariales</taxon>
        <taxon>Diatrypaceae</taxon>
        <taxon>Diatrype</taxon>
    </lineage>
</organism>
<dbReference type="EMBL" id="JAKJXP020000161">
    <property type="protein sequence ID" value="KAK7740837.1"/>
    <property type="molecule type" value="Genomic_DNA"/>
</dbReference>
<keyword evidence="2" id="KW-1185">Reference proteome</keyword>
<reference evidence="1 2" key="1">
    <citation type="submission" date="2024-02" db="EMBL/GenBank/DDBJ databases">
        <title>De novo assembly and annotation of 12 fungi associated with fruit tree decline syndrome in Ontario, Canada.</title>
        <authorList>
            <person name="Sulman M."/>
            <person name="Ellouze W."/>
            <person name="Ilyukhin E."/>
        </authorList>
    </citation>
    <scope>NUCLEOTIDE SEQUENCE [LARGE SCALE GENOMIC DNA]</scope>
    <source>
        <strain evidence="1 2">M11/M66-122</strain>
    </source>
</reference>
<comment type="caution">
    <text evidence="1">The sequence shown here is derived from an EMBL/GenBank/DDBJ whole genome shotgun (WGS) entry which is preliminary data.</text>
</comment>
<dbReference type="AlphaFoldDB" id="A0AAN9U867"/>
<accession>A0AAN9U867</accession>
<protein>
    <submittedName>
        <fullName evidence="1">Uncharacterized protein</fullName>
    </submittedName>
</protein>
<sequence length="143" mass="16278">MPPIQSPNLGPLQPIRPNHKVSSVWDELKVQISPFNKIISIPATCFRDWTVEDKKTILLLMQYTTGKGDLIYTEDLTLPDRIYLGSGSHFITLPTAFKAISIEEPELKLPEIILSEQKFSDQKLPNGLAKIQERDVPYEQNMD</sequence>
<evidence type="ECO:0000313" key="2">
    <source>
        <dbReference type="Proteomes" id="UP001320420"/>
    </source>
</evidence>
<gene>
    <name evidence="1" type="ORF">SLS62_010981</name>
</gene>
<evidence type="ECO:0000313" key="1">
    <source>
        <dbReference type="EMBL" id="KAK7740837.1"/>
    </source>
</evidence>
<name>A0AAN9U867_9PEZI</name>
<proteinExistence type="predicted"/>